<dbReference type="PANTHER" id="PTHR30160:SF22">
    <property type="entry name" value="LIPOPOLYSACCHARIDE CORE BIOSYNTHESIS PROTEIN"/>
    <property type="match status" value="1"/>
</dbReference>
<keyword evidence="4" id="KW-1185">Reference proteome</keyword>
<sequence length="351" mass="39591">MSSHSKHILTIRLSAMGDVAIAVPVICTLLKTHSNLKVTVLTKPQFKVLFDFLPQVHVVCAEVKTKHKGLGGLYQLSRELKTLNLTEVADLHNVIRSKVLKFFLRLQGIKVKTINKGRTEKKALTRTNRKVFKPLKPTINRYADVFRNIGIALDMNQPECLPKQELKSSIKSDLEFDPSKTYLGIAPFAAHDGKVYPADLMQEVIKKLSQNKSLNIYLFGGGKLEMSRLHNWEKPYKNVYCIAGRYDFKTELCLISNLDAMLSMDSGNGHLAAMFAVKVFTIWGQTHPHAGFAPLGQTKDQQFLPDRSIFPLLPTSIYGNKEVEGYQNVMRTIDPNDVADKISKQLFPKNH</sequence>
<gene>
    <name evidence="3" type="ORF">FCN74_02915</name>
</gene>
<dbReference type="EMBL" id="SWMU01000001">
    <property type="protein sequence ID" value="TKS57391.1"/>
    <property type="molecule type" value="Genomic_DNA"/>
</dbReference>
<dbReference type="InterPro" id="IPR051199">
    <property type="entry name" value="LPS_LOS_Heptosyltrfase"/>
</dbReference>
<dbReference type="AlphaFoldDB" id="A0A4U5TU09"/>
<keyword evidence="2 3" id="KW-0808">Transferase</keyword>
<comment type="caution">
    <text evidence="3">The sequence shown here is derived from an EMBL/GenBank/DDBJ whole genome shotgun (WGS) entry which is preliminary data.</text>
</comment>
<dbReference type="RefSeq" id="WP_138931092.1">
    <property type="nucleotide sequence ID" value="NZ_SWMU01000001.1"/>
</dbReference>
<evidence type="ECO:0000256" key="2">
    <source>
        <dbReference type="ARBA" id="ARBA00022679"/>
    </source>
</evidence>
<protein>
    <submittedName>
        <fullName evidence="3">Glycosyltransferase family 9 protein</fullName>
    </submittedName>
</protein>
<dbReference type="GO" id="GO:0009244">
    <property type="term" value="P:lipopolysaccharide core region biosynthetic process"/>
    <property type="evidence" value="ECO:0007669"/>
    <property type="project" value="TreeGrafter"/>
</dbReference>
<dbReference type="CDD" id="cd03789">
    <property type="entry name" value="GT9_LPS_heptosyltransferase"/>
    <property type="match status" value="1"/>
</dbReference>
<proteinExistence type="predicted"/>
<organism evidence="3 4">
    <name type="scientific">Mesohalobacter halotolerans</name>
    <dbReference type="NCBI Taxonomy" id="1883405"/>
    <lineage>
        <taxon>Bacteria</taxon>
        <taxon>Pseudomonadati</taxon>
        <taxon>Bacteroidota</taxon>
        <taxon>Flavobacteriia</taxon>
        <taxon>Flavobacteriales</taxon>
        <taxon>Flavobacteriaceae</taxon>
        <taxon>Mesohalobacter</taxon>
    </lineage>
</organism>
<keyword evidence="1" id="KW-0328">Glycosyltransferase</keyword>
<accession>A0A4U5TU09</accession>
<dbReference type="GO" id="GO:0008713">
    <property type="term" value="F:ADP-heptose-lipopolysaccharide heptosyltransferase activity"/>
    <property type="evidence" value="ECO:0007669"/>
    <property type="project" value="TreeGrafter"/>
</dbReference>
<dbReference type="Pfam" id="PF01075">
    <property type="entry name" value="Glyco_transf_9"/>
    <property type="match status" value="1"/>
</dbReference>
<dbReference type="Proteomes" id="UP000306552">
    <property type="component" value="Unassembled WGS sequence"/>
</dbReference>
<reference evidence="3 4" key="1">
    <citation type="submission" date="2019-04" db="EMBL/GenBank/DDBJ databases">
        <title>Psychroflexus halotolerans sp. nov., isolated from a marine solar saltern.</title>
        <authorList>
            <person name="Feng X."/>
        </authorList>
    </citation>
    <scope>NUCLEOTIDE SEQUENCE [LARGE SCALE GENOMIC DNA]</scope>
    <source>
        <strain evidence="3 4">WDS2C27</strain>
    </source>
</reference>
<dbReference type="GO" id="GO:0005829">
    <property type="term" value="C:cytosol"/>
    <property type="evidence" value="ECO:0007669"/>
    <property type="project" value="TreeGrafter"/>
</dbReference>
<dbReference type="Gene3D" id="3.40.50.2000">
    <property type="entry name" value="Glycogen Phosphorylase B"/>
    <property type="match status" value="2"/>
</dbReference>
<evidence type="ECO:0000313" key="3">
    <source>
        <dbReference type="EMBL" id="TKS57391.1"/>
    </source>
</evidence>
<dbReference type="InterPro" id="IPR002201">
    <property type="entry name" value="Glyco_trans_9"/>
</dbReference>
<dbReference type="OrthoDB" id="9768048at2"/>
<name>A0A4U5TU09_9FLAO</name>
<dbReference type="PANTHER" id="PTHR30160">
    <property type="entry name" value="TETRAACYLDISACCHARIDE 4'-KINASE-RELATED"/>
    <property type="match status" value="1"/>
</dbReference>
<evidence type="ECO:0000313" key="4">
    <source>
        <dbReference type="Proteomes" id="UP000306552"/>
    </source>
</evidence>
<evidence type="ECO:0000256" key="1">
    <source>
        <dbReference type="ARBA" id="ARBA00022676"/>
    </source>
</evidence>
<dbReference type="SUPFAM" id="SSF53756">
    <property type="entry name" value="UDP-Glycosyltransferase/glycogen phosphorylase"/>
    <property type="match status" value="1"/>
</dbReference>